<dbReference type="Proteomes" id="UP000018040">
    <property type="component" value="Unassembled WGS sequence"/>
</dbReference>
<name>V6TP99_GIAIN</name>
<reference evidence="2" key="1">
    <citation type="submission" date="2012-02" db="EMBL/GenBank/DDBJ databases">
        <title>Genome sequencing of Giardia lamblia Genotypes A2 and B isolates (DH and GS) and comparative analysis with the genomes of Genotypes A1 and E (WB and Pig).</title>
        <authorList>
            <person name="Adam R."/>
            <person name="Dahlstrom E."/>
            <person name="Martens C."/>
            <person name="Bruno D."/>
            <person name="Barbian K."/>
            <person name="Porcella S.F."/>
            <person name="Nash T."/>
        </authorList>
    </citation>
    <scope>NUCLEOTIDE SEQUENCE</scope>
    <source>
        <strain evidence="2">GS</strain>
    </source>
</reference>
<reference evidence="1 2" key="2">
    <citation type="journal article" date="2013" name="Genome Biol. Evol.">
        <title>Genome sequencing of Giardia lamblia genotypes A2 and B isolates (DH and GS) and comparative analysis with the genomes of genotypes A1 and E (WB and Pig).</title>
        <authorList>
            <person name="Adam R.D."/>
            <person name="Dahlstrom E.W."/>
            <person name="Martens C.A."/>
            <person name="Bruno D.P."/>
            <person name="Barbian K.D."/>
            <person name="Ricklefs S.M."/>
            <person name="Hernandez M.M."/>
            <person name="Narla N.P."/>
            <person name="Patel R.B."/>
            <person name="Porcella S.F."/>
            <person name="Nash T.E."/>
        </authorList>
    </citation>
    <scope>NUCLEOTIDE SEQUENCE [LARGE SCALE GENOMIC DNA]</scope>
    <source>
        <strain evidence="1 2">GS</strain>
    </source>
</reference>
<sequence>MPRCPLSLQYARVALQKEMYSSTLFDSSKYLCAAPGLSASNWSNY</sequence>
<gene>
    <name evidence="1" type="ORF">GSB_152190</name>
</gene>
<dbReference type="EMBL" id="AHHH01000225">
    <property type="protein sequence ID" value="ESU40434.1"/>
    <property type="molecule type" value="Genomic_DNA"/>
</dbReference>
<organism evidence="1 2">
    <name type="scientific">Giardia intestinalis</name>
    <name type="common">Giardia lamblia</name>
    <dbReference type="NCBI Taxonomy" id="5741"/>
    <lineage>
        <taxon>Eukaryota</taxon>
        <taxon>Metamonada</taxon>
        <taxon>Diplomonadida</taxon>
        <taxon>Hexamitidae</taxon>
        <taxon>Giardiinae</taxon>
        <taxon>Giardia</taxon>
    </lineage>
</organism>
<accession>V6TP99</accession>
<evidence type="ECO:0000313" key="1">
    <source>
        <dbReference type="EMBL" id="ESU40434.1"/>
    </source>
</evidence>
<protein>
    <submittedName>
        <fullName evidence="1">DNA-dependent RNA polymerase beta' subunit/160 kD subunit</fullName>
    </submittedName>
</protein>
<comment type="caution">
    <text evidence="1">The sequence shown here is derived from an EMBL/GenBank/DDBJ whole genome shotgun (WGS) entry which is preliminary data.</text>
</comment>
<evidence type="ECO:0000313" key="2">
    <source>
        <dbReference type="Proteomes" id="UP000018040"/>
    </source>
</evidence>
<dbReference type="AlphaFoldDB" id="V6TP99"/>
<dbReference type="VEuPathDB" id="GiardiaDB:QR46_3236"/>
<proteinExistence type="predicted"/>